<keyword evidence="5" id="KW-0653">Protein transport</keyword>
<dbReference type="EMBL" id="KB932203">
    <property type="protein sequence ID" value="KCV71264.1"/>
    <property type="molecule type" value="Genomic_DNA"/>
</dbReference>
<dbReference type="AlphaFoldDB" id="A0A058ZAB3"/>
<feature type="compositionally biased region" description="Low complexity" evidence="6">
    <location>
        <begin position="112"/>
        <end position="121"/>
    </location>
</feature>
<dbReference type="GO" id="GO:0015031">
    <property type="term" value="P:protein transport"/>
    <property type="evidence" value="ECO:0007669"/>
    <property type="project" value="UniProtKB-KW"/>
</dbReference>
<dbReference type="Pfam" id="PF07200">
    <property type="entry name" value="Mod_r"/>
    <property type="match status" value="1"/>
</dbReference>
<evidence type="ECO:0000256" key="2">
    <source>
        <dbReference type="ARBA" id="ARBA00007617"/>
    </source>
</evidence>
<evidence type="ECO:0000256" key="1">
    <source>
        <dbReference type="ARBA" id="ARBA00004177"/>
    </source>
</evidence>
<dbReference type="GO" id="GO:0000813">
    <property type="term" value="C:ESCRT I complex"/>
    <property type="evidence" value="ECO:0007669"/>
    <property type="project" value="UniProtKB-ARBA"/>
</dbReference>
<feature type="region of interest" description="Disordered" evidence="6">
    <location>
        <begin position="265"/>
        <end position="329"/>
    </location>
</feature>
<gene>
    <name evidence="8" type="ORF">H696_02211</name>
</gene>
<comment type="similarity">
    <text evidence="2">Belongs to the VPS37 family.</text>
</comment>
<comment type="subcellular location">
    <subcellularLocation>
        <location evidence="1">Endosome</location>
    </subcellularLocation>
</comment>
<evidence type="ECO:0000313" key="9">
    <source>
        <dbReference type="Proteomes" id="UP000030693"/>
    </source>
</evidence>
<evidence type="ECO:0000259" key="7">
    <source>
        <dbReference type="Pfam" id="PF07200"/>
    </source>
</evidence>
<protein>
    <recommendedName>
        <fullName evidence="7">VPS37 C-terminal domain-containing protein</fullName>
    </recommendedName>
</protein>
<feature type="compositionally biased region" description="Low complexity" evidence="6">
    <location>
        <begin position="47"/>
        <end position="84"/>
    </location>
</feature>
<evidence type="ECO:0000313" key="8">
    <source>
        <dbReference type="EMBL" id="KCV71264.1"/>
    </source>
</evidence>
<keyword evidence="3" id="KW-0813">Transport</keyword>
<name>A0A058ZAB3_FONAL</name>
<feature type="compositionally biased region" description="Low complexity" evidence="6">
    <location>
        <begin position="152"/>
        <end position="166"/>
    </location>
</feature>
<evidence type="ECO:0000256" key="5">
    <source>
        <dbReference type="ARBA" id="ARBA00022927"/>
    </source>
</evidence>
<feature type="domain" description="VPS37 C-terminal" evidence="7">
    <location>
        <begin position="443"/>
        <end position="532"/>
    </location>
</feature>
<sequence>MLIHRDRMPEPFPHPAMATWTPYYSLLGQEIQRVVADLPWGAGGQAQGHMPGQAPQGQMPGQAPHGQMPGQAPGQASSPYGAAPTPYPYGGGSTGAGPAAGAHGSTVNPYSTAPGGMPTTPGGSGYAGSGFPGQQPPVGHLPQVVPGPLAGQQQHPQQQQQQQQQPASSSYGPGGSFADLTASTGSATGTSPRVGPLSTRISRDQVTMELSRLDMDIIQMLATGGALGQWAVPDLVDLFLDGLLQSTLADVPDFPIELATQDPACAGASPATASEASSPAVTESDGGTGSGDPPGDDPSGGLSTMSGDLRRDLPAVGASSPPGQAAPTPEEITRAYVESTLLPVEDIAAVIAASVSHPSSIISGLAQEAARLDQWSERNALLARRNLDLLGDAELLPRSLLGPGAEDLQARLTAAAAAAAAGPALPGAPAPPPADATLAGLAARHAQLASQHEDLRAAVAARRARLHQLLAHYSLQTVHQALHAEASAAEQASEQTRQQLLALRAASDDDMEAAPDMIEQFRLQRKAHHRAKLLATTQLHSQLRL</sequence>
<accession>A0A058ZAB3</accession>
<evidence type="ECO:0000256" key="6">
    <source>
        <dbReference type="SAM" id="MobiDB-lite"/>
    </source>
</evidence>
<organism evidence="8">
    <name type="scientific">Fonticula alba</name>
    <name type="common">Slime mold</name>
    <dbReference type="NCBI Taxonomy" id="691883"/>
    <lineage>
        <taxon>Eukaryota</taxon>
        <taxon>Rotosphaerida</taxon>
        <taxon>Fonticulaceae</taxon>
        <taxon>Fonticula</taxon>
    </lineage>
</organism>
<feature type="compositionally biased region" description="Gly residues" evidence="6">
    <location>
        <begin position="122"/>
        <end position="131"/>
    </location>
</feature>
<evidence type="ECO:0000256" key="4">
    <source>
        <dbReference type="ARBA" id="ARBA00022753"/>
    </source>
</evidence>
<dbReference type="InterPro" id="IPR009851">
    <property type="entry name" value="Mod_r"/>
</dbReference>
<keyword evidence="9" id="KW-1185">Reference proteome</keyword>
<dbReference type="GeneID" id="20526936"/>
<dbReference type="RefSeq" id="XP_009494387.1">
    <property type="nucleotide sequence ID" value="XM_009496112.1"/>
</dbReference>
<feature type="compositionally biased region" description="Low complexity" evidence="6">
    <location>
        <begin position="265"/>
        <end position="280"/>
    </location>
</feature>
<feature type="region of interest" description="Disordered" evidence="6">
    <location>
        <begin position="42"/>
        <end position="200"/>
    </location>
</feature>
<evidence type="ECO:0000256" key="3">
    <source>
        <dbReference type="ARBA" id="ARBA00022448"/>
    </source>
</evidence>
<dbReference type="Proteomes" id="UP000030693">
    <property type="component" value="Unassembled WGS sequence"/>
</dbReference>
<feature type="compositionally biased region" description="Low complexity" evidence="6">
    <location>
        <begin position="181"/>
        <end position="191"/>
    </location>
</feature>
<keyword evidence="4" id="KW-0967">Endosome</keyword>
<proteinExistence type="inferred from homology"/>
<reference evidence="8" key="1">
    <citation type="submission" date="2013-04" db="EMBL/GenBank/DDBJ databases">
        <title>The Genome Sequence of Fonticula alba ATCC 38817.</title>
        <authorList>
            <consortium name="The Broad Institute Genomics Platform"/>
            <person name="Russ C."/>
            <person name="Cuomo C."/>
            <person name="Burger G."/>
            <person name="Gray M.W."/>
            <person name="Holland P.W.H."/>
            <person name="King N."/>
            <person name="Lang F.B.F."/>
            <person name="Roger A.J."/>
            <person name="Ruiz-Trillo I."/>
            <person name="Brown M."/>
            <person name="Walker B."/>
            <person name="Young S."/>
            <person name="Zeng Q."/>
            <person name="Gargeya S."/>
            <person name="Fitzgerald M."/>
            <person name="Haas B."/>
            <person name="Abouelleil A."/>
            <person name="Allen A.W."/>
            <person name="Alvarado L."/>
            <person name="Arachchi H.M."/>
            <person name="Berlin A.M."/>
            <person name="Chapman S.B."/>
            <person name="Gainer-Dewar J."/>
            <person name="Goldberg J."/>
            <person name="Griggs A."/>
            <person name="Gujja S."/>
            <person name="Hansen M."/>
            <person name="Howarth C."/>
            <person name="Imamovic A."/>
            <person name="Ireland A."/>
            <person name="Larimer J."/>
            <person name="McCowan C."/>
            <person name="Murphy C."/>
            <person name="Pearson M."/>
            <person name="Poon T.W."/>
            <person name="Priest M."/>
            <person name="Roberts A."/>
            <person name="Saif S."/>
            <person name="Shea T."/>
            <person name="Sisk P."/>
            <person name="Sykes S."/>
            <person name="Wortman J."/>
            <person name="Nusbaum C."/>
            <person name="Birren B."/>
        </authorList>
    </citation>
    <scope>NUCLEOTIDE SEQUENCE [LARGE SCALE GENOMIC DNA]</scope>
    <source>
        <strain evidence="8">ATCC 38817</strain>
    </source>
</reference>